<organism evidence="1 2">
    <name type="scientific">Lottia gigantea</name>
    <name type="common">Giant owl limpet</name>
    <dbReference type="NCBI Taxonomy" id="225164"/>
    <lineage>
        <taxon>Eukaryota</taxon>
        <taxon>Metazoa</taxon>
        <taxon>Spiralia</taxon>
        <taxon>Lophotrochozoa</taxon>
        <taxon>Mollusca</taxon>
        <taxon>Gastropoda</taxon>
        <taxon>Patellogastropoda</taxon>
        <taxon>Lottioidea</taxon>
        <taxon>Lottiidae</taxon>
        <taxon>Lottia</taxon>
    </lineage>
</organism>
<keyword evidence="2" id="KW-1185">Reference proteome</keyword>
<dbReference type="KEGG" id="lgi:LOTGIDRAFT_153395"/>
<gene>
    <name evidence="1" type="ORF">LOTGIDRAFT_153395</name>
</gene>
<accession>V4AAW8</accession>
<dbReference type="GeneID" id="20235963"/>
<dbReference type="RefSeq" id="XP_009055541.1">
    <property type="nucleotide sequence ID" value="XM_009057293.1"/>
</dbReference>
<dbReference type="CTD" id="20235963"/>
<dbReference type="AlphaFoldDB" id="V4AAW8"/>
<reference evidence="1 2" key="1">
    <citation type="journal article" date="2013" name="Nature">
        <title>Insights into bilaterian evolution from three spiralian genomes.</title>
        <authorList>
            <person name="Simakov O."/>
            <person name="Marletaz F."/>
            <person name="Cho S.J."/>
            <person name="Edsinger-Gonzales E."/>
            <person name="Havlak P."/>
            <person name="Hellsten U."/>
            <person name="Kuo D.H."/>
            <person name="Larsson T."/>
            <person name="Lv J."/>
            <person name="Arendt D."/>
            <person name="Savage R."/>
            <person name="Osoegawa K."/>
            <person name="de Jong P."/>
            <person name="Grimwood J."/>
            <person name="Chapman J.A."/>
            <person name="Shapiro H."/>
            <person name="Aerts A."/>
            <person name="Otillar R.P."/>
            <person name="Terry A.Y."/>
            <person name="Boore J.L."/>
            <person name="Grigoriev I.V."/>
            <person name="Lindberg D.R."/>
            <person name="Seaver E.C."/>
            <person name="Weisblat D.A."/>
            <person name="Putnam N.H."/>
            <person name="Rokhsar D.S."/>
        </authorList>
    </citation>
    <scope>NUCLEOTIDE SEQUENCE [LARGE SCALE GENOMIC DNA]</scope>
</reference>
<evidence type="ECO:0000313" key="1">
    <source>
        <dbReference type="EMBL" id="ESO93922.1"/>
    </source>
</evidence>
<dbReference type="HOGENOM" id="CLU_1103828_0_0_1"/>
<name>V4AAW8_LOTGI</name>
<dbReference type="Proteomes" id="UP000030746">
    <property type="component" value="Unassembled WGS sequence"/>
</dbReference>
<dbReference type="EMBL" id="KB201890">
    <property type="protein sequence ID" value="ESO93922.1"/>
    <property type="molecule type" value="Genomic_DNA"/>
</dbReference>
<proteinExistence type="predicted"/>
<evidence type="ECO:0000313" key="2">
    <source>
        <dbReference type="Proteomes" id="UP000030746"/>
    </source>
</evidence>
<sequence>MKRSIEEICGFLRSIGVDNATILRFRQNRVDSIAVEIFQNTDLLELGLHAMADIAKLRHFCQINDDSSPNDSNQFSERSTERRRRLLEMIRMKENKSGKADKGSGPGRPKKTTRALNIGFRIFTETERDVEGCRIARTVKAPLDAVSCDFTLDAYITEKRIPGAIRFYRLCSPIDMCASSDESTDSNIEELPVFEHLTPSREVMIRRSAPSRRMEVLQTPKSTEHGTMFIFFFKGSKYSGKVVRLQYSKLEE</sequence>
<protein>
    <submittedName>
        <fullName evidence="1">Uncharacterized protein</fullName>
    </submittedName>
</protein>